<dbReference type="CDD" id="cd18787">
    <property type="entry name" value="SF2_C_DEAD"/>
    <property type="match status" value="1"/>
</dbReference>
<feature type="short sequence motif" description="Q motif" evidence="10">
    <location>
        <begin position="1"/>
        <end position="29"/>
    </location>
</feature>
<reference evidence="16 17" key="1">
    <citation type="submission" date="2014-06" db="EMBL/GenBank/DDBJ databases">
        <title>Whole Genome Sequences of Three Symbiotic Endozoicomonas Bacteria.</title>
        <authorList>
            <person name="Neave M.J."/>
            <person name="Apprill A."/>
            <person name="Voolstra C.R."/>
        </authorList>
    </citation>
    <scope>NUCLEOTIDE SEQUENCE [LARGE SCALE GENOMIC DNA]</scope>
    <source>
        <strain evidence="16 17">DSM 25634</strain>
    </source>
</reference>
<dbReference type="PROSITE" id="PS51194">
    <property type="entry name" value="HELICASE_CTER"/>
    <property type="match status" value="1"/>
</dbReference>
<organism evidence="16 17">
    <name type="scientific">Endozoicomonas numazuensis</name>
    <dbReference type="NCBI Taxonomy" id="1137799"/>
    <lineage>
        <taxon>Bacteria</taxon>
        <taxon>Pseudomonadati</taxon>
        <taxon>Pseudomonadota</taxon>
        <taxon>Gammaproteobacteria</taxon>
        <taxon>Oceanospirillales</taxon>
        <taxon>Endozoicomonadaceae</taxon>
        <taxon>Endozoicomonas</taxon>
    </lineage>
</organism>
<dbReference type="InterPro" id="IPR011545">
    <property type="entry name" value="DEAD/DEAH_box_helicase_dom"/>
</dbReference>
<dbReference type="GO" id="GO:0005524">
    <property type="term" value="F:ATP binding"/>
    <property type="evidence" value="ECO:0007669"/>
    <property type="project" value="UniProtKB-KW"/>
</dbReference>
<dbReference type="InterPro" id="IPR014001">
    <property type="entry name" value="Helicase_ATP-bd"/>
</dbReference>
<feature type="domain" description="Helicase C-terminal" evidence="14">
    <location>
        <begin position="222"/>
        <end position="384"/>
    </location>
</feature>
<dbReference type="GO" id="GO:0005829">
    <property type="term" value="C:cytosol"/>
    <property type="evidence" value="ECO:0007669"/>
    <property type="project" value="TreeGrafter"/>
</dbReference>
<dbReference type="Pfam" id="PF00271">
    <property type="entry name" value="Helicase_C"/>
    <property type="match status" value="1"/>
</dbReference>
<evidence type="ECO:0000256" key="6">
    <source>
        <dbReference type="ARBA" id="ARBA00022840"/>
    </source>
</evidence>
<evidence type="ECO:0000259" key="14">
    <source>
        <dbReference type="PROSITE" id="PS51194"/>
    </source>
</evidence>
<feature type="domain" description="Helicase ATP-binding" evidence="13">
    <location>
        <begin position="32"/>
        <end position="211"/>
    </location>
</feature>
<dbReference type="InterPro" id="IPR027417">
    <property type="entry name" value="P-loop_NTPase"/>
</dbReference>
<keyword evidence="6 11" id="KW-0067">ATP-binding</keyword>
<dbReference type="InterPro" id="IPR044742">
    <property type="entry name" value="DEAD/DEAH_RhlB"/>
</dbReference>
<name>A0A081NEN5_9GAMM</name>
<comment type="similarity">
    <text evidence="7 11">Belongs to the DEAD box helicase family.</text>
</comment>
<dbReference type="PANTHER" id="PTHR47959">
    <property type="entry name" value="ATP-DEPENDENT RNA HELICASE RHLE-RELATED"/>
    <property type="match status" value="1"/>
</dbReference>
<dbReference type="EMBL" id="JOKH01000004">
    <property type="protein sequence ID" value="KEQ16908.1"/>
    <property type="molecule type" value="Genomic_DNA"/>
</dbReference>
<feature type="domain" description="DEAD-box RNA helicase Q" evidence="15">
    <location>
        <begin position="1"/>
        <end position="29"/>
    </location>
</feature>
<dbReference type="SMART" id="SM00487">
    <property type="entry name" value="DEXDc"/>
    <property type="match status" value="1"/>
</dbReference>
<dbReference type="Gene3D" id="3.40.50.300">
    <property type="entry name" value="P-loop containing nucleotide triphosphate hydrolases"/>
    <property type="match status" value="2"/>
</dbReference>
<evidence type="ECO:0000256" key="12">
    <source>
        <dbReference type="SAM" id="MobiDB-lite"/>
    </source>
</evidence>
<comment type="catalytic activity">
    <reaction evidence="8">
        <text>ATP + H2O = ADP + phosphate + H(+)</text>
        <dbReference type="Rhea" id="RHEA:13065"/>
        <dbReference type="ChEBI" id="CHEBI:15377"/>
        <dbReference type="ChEBI" id="CHEBI:15378"/>
        <dbReference type="ChEBI" id="CHEBI:30616"/>
        <dbReference type="ChEBI" id="CHEBI:43474"/>
        <dbReference type="ChEBI" id="CHEBI:456216"/>
        <dbReference type="EC" id="3.6.4.13"/>
    </reaction>
</comment>
<dbReference type="InterPro" id="IPR000629">
    <property type="entry name" value="RNA-helicase_DEAD-box_CS"/>
</dbReference>
<evidence type="ECO:0000256" key="9">
    <source>
        <dbReference type="ARBA" id="ARBA00074363"/>
    </source>
</evidence>
<dbReference type="FunFam" id="3.40.50.300:FF:000468">
    <property type="entry name" value="ATP-dependent RNA helicase RhlE"/>
    <property type="match status" value="1"/>
</dbReference>
<comment type="caution">
    <text evidence="16">The sequence shown here is derived from an EMBL/GenBank/DDBJ whole genome shotgun (WGS) entry which is preliminary data.</text>
</comment>
<keyword evidence="17" id="KW-1185">Reference proteome</keyword>
<keyword evidence="2" id="KW-0963">Cytoplasm</keyword>
<dbReference type="GO" id="GO:0009266">
    <property type="term" value="P:response to temperature stimulus"/>
    <property type="evidence" value="ECO:0007669"/>
    <property type="project" value="UniProtKB-ARBA"/>
</dbReference>
<dbReference type="EC" id="3.6.4.13" evidence="1"/>
<evidence type="ECO:0000313" key="17">
    <source>
        <dbReference type="Proteomes" id="UP000028073"/>
    </source>
</evidence>
<evidence type="ECO:0000256" key="5">
    <source>
        <dbReference type="ARBA" id="ARBA00022806"/>
    </source>
</evidence>
<dbReference type="RefSeq" id="WP_034839172.1">
    <property type="nucleotide sequence ID" value="NZ_JOKH01000004.1"/>
</dbReference>
<dbReference type="PANTHER" id="PTHR47959:SF7">
    <property type="entry name" value="ATP-DEPENDENT RNA HELICASE DEAD BOX FAMILY"/>
    <property type="match status" value="1"/>
</dbReference>
<protein>
    <recommendedName>
        <fullName evidence="9">DEAD-box ATP-dependent RNA helicase RhpA</fullName>
        <ecNumber evidence="1">3.6.4.13</ecNumber>
    </recommendedName>
</protein>
<accession>A0A081NEN5</accession>
<dbReference type="PROSITE" id="PS51195">
    <property type="entry name" value="Q_MOTIF"/>
    <property type="match status" value="1"/>
</dbReference>
<evidence type="ECO:0000256" key="3">
    <source>
        <dbReference type="ARBA" id="ARBA00022741"/>
    </source>
</evidence>
<dbReference type="GO" id="GO:0042255">
    <property type="term" value="P:ribosome assembly"/>
    <property type="evidence" value="ECO:0007669"/>
    <property type="project" value="UniProtKB-ARBA"/>
</dbReference>
<dbReference type="Proteomes" id="UP000028073">
    <property type="component" value="Unassembled WGS sequence"/>
</dbReference>
<dbReference type="GO" id="GO:0003676">
    <property type="term" value="F:nucleic acid binding"/>
    <property type="evidence" value="ECO:0007669"/>
    <property type="project" value="InterPro"/>
</dbReference>
<evidence type="ECO:0000256" key="4">
    <source>
        <dbReference type="ARBA" id="ARBA00022801"/>
    </source>
</evidence>
<dbReference type="InterPro" id="IPR050079">
    <property type="entry name" value="DEAD_box_RNA_helicase"/>
</dbReference>
<feature type="region of interest" description="Disordered" evidence="12">
    <location>
        <begin position="378"/>
        <end position="419"/>
    </location>
</feature>
<dbReference type="InterPro" id="IPR001650">
    <property type="entry name" value="Helicase_C-like"/>
</dbReference>
<dbReference type="AlphaFoldDB" id="A0A081NEN5"/>
<dbReference type="Pfam" id="PF00270">
    <property type="entry name" value="DEAD"/>
    <property type="match status" value="1"/>
</dbReference>
<dbReference type="GO" id="GO:0003724">
    <property type="term" value="F:RNA helicase activity"/>
    <property type="evidence" value="ECO:0007669"/>
    <property type="project" value="UniProtKB-EC"/>
</dbReference>
<gene>
    <name evidence="16" type="ORF">GZ78_19870</name>
</gene>
<dbReference type="CDD" id="cd00268">
    <property type="entry name" value="DEADc"/>
    <property type="match status" value="1"/>
</dbReference>
<dbReference type="PROSITE" id="PS00039">
    <property type="entry name" value="DEAD_ATP_HELICASE"/>
    <property type="match status" value="1"/>
</dbReference>
<dbReference type="SMART" id="SM00490">
    <property type="entry name" value="HELICc"/>
    <property type="match status" value="1"/>
</dbReference>
<evidence type="ECO:0000256" key="11">
    <source>
        <dbReference type="RuleBase" id="RU000492"/>
    </source>
</evidence>
<evidence type="ECO:0000256" key="1">
    <source>
        <dbReference type="ARBA" id="ARBA00012552"/>
    </source>
</evidence>
<proteinExistence type="inferred from homology"/>
<keyword evidence="5 11" id="KW-0347">Helicase</keyword>
<evidence type="ECO:0000259" key="13">
    <source>
        <dbReference type="PROSITE" id="PS51192"/>
    </source>
</evidence>
<dbReference type="SUPFAM" id="SSF52540">
    <property type="entry name" value="P-loop containing nucleoside triphosphate hydrolases"/>
    <property type="match status" value="2"/>
</dbReference>
<keyword evidence="4 11" id="KW-0378">Hydrolase</keyword>
<dbReference type="STRING" id="1137799.GZ78_19870"/>
<evidence type="ECO:0000256" key="7">
    <source>
        <dbReference type="ARBA" id="ARBA00038437"/>
    </source>
</evidence>
<dbReference type="eggNOG" id="COG0513">
    <property type="taxonomic scope" value="Bacteria"/>
</dbReference>
<evidence type="ECO:0000313" key="16">
    <source>
        <dbReference type="EMBL" id="KEQ16908.1"/>
    </source>
</evidence>
<dbReference type="PROSITE" id="PS51192">
    <property type="entry name" value="HELICASE_ATP_BIND_1"/>
    <property type="match status" value="1"/>
</dbReference>
<keyword evidence="3 11" id="KW-0547">Nucleotide-binding</keyword>
<evidence type="ECO:0000256" key="10">
    <source>
        <dbReference type="PROSITE-ProRule" id="PRU00552"/>
    </source>
</evidence>
<dbReference type="OrthoDB" id="9808889at2"/>
<dbReference type="InterPro" id="IPR014014">
    <property type="entry name" value="RNA_helicase_DEAD_Q_motif"/>
</dbReference>
<evidence type="ECO:0000259" key="15">
    <source>
        <dbReference type="PROSITE" id="PS51195"/>
    </source>
</evidence>
<dbReference type="FunFam" id="3.40.50.300:FF:000108">
    <property type="entry name" value="ATP-dependent RNA helicase RhlE"/>
    <property type="match status" value="1"/>
</dbReference>
<dbReference type="GO" id="GO:0016787">
    <property type="term" value="F:hydrolase activity"/>
    <property type="evidence" value="ECO:0007669"/>
    <property type="project" value="UniProtKB-KW"/>
</dbReference>
<evidence type="ECO:0000256" key="8">
    <source>
        <dbReference type="ARBA" id="ARBA00047984"/>
    </source>
</evidence>
<sequence length="419" mass="46300">MGFSSLGLLPSLIHALNEHGYEQPTPIQQAAIPAVLAGKDVMAGAQTGTGKTAAFALPVLQQLMNSTNPDSETSPVKAVKALVLTPTRELAQQVHRSFETYRGDSSLTTALAYGGVSLNPQLKALQSGADILVATPGRLLDLMQKKAVDLSTLQHLIFDEADRMLDMGFITDIQRIMKKIPSDRQTLLFSATFNDEVFSLSKTLLKQPELIEVDARNTAATSVEQMVYVVDEDRKRELLSYMIGSKNWHQVLIFVRTKQGADALAKEMKKDGIEAVAIHGDKSQGARERGLAEFKEGKIRALIATDVASRGLDIQQLQYVVNYELPYIAEDYIHRIGRTGRAGSHGLAISMISLGEEYLLEEIEAILDNRLPQSWYPGYEPDLTKPIPSNKKNSRTAQKQRAKDRAFGKKTGNRRRRPS</sequence>
<evidence type="ECO:0000256" key="2">
    <source>
        <dbReference type="ARBA" id="ARBA00022490"/>
    </source>
</evidence>